<dbReference type="SMART" id="SM00240">
    <property type="entry name" value="FHA"/>
    <property type="match status" value="1"/>
</dbReference>
<dbReference type="SUPFAM" id="SSF49879">
    <property type="entry name" value="SMAD/FHA domain"/>
    <property type="match status" value="1"/>
</dbReference>
<gene>
    <name evidence="23" type="primary">KIF1A</name>
    <name evidence="23" type="synonym">kif1aa</name>
</gene>
<dbReference type="CDD" id="cd01365">
    <property type="entry name" value="KISc_KIF1A_KIF1B"/>
    <property type="match status" value="1"/>
</dbReference>
<keyword evidence="11 18" id="KW-0505">Motor protein</keyword>
<evidence type="ECO:0000256" key="9">
    <source>
        <dbReference type="ARBA" id="ARBA00023054"/>
    </source>
</evidence>
<dbReference type="InterPro" id="IPR001752">
    <property type="entry name" value="Kinesin_motor_dom"/>
</dbReference>
<keyword evidence="12" id="KW-0206">Cytoskeleton</keyword>
<accession>A0A8C7GN75</accession>
<evidence type="ECO:0000256" key="18">
    <source>
        <dbReference type="PROSITE-ProRule" id="PRU00283"/>
    </source>
</evidence>
<feature type="domain" description="PH" evidence="21">
    <location>
        <begin position="1581"/>
        <end position="1679"/>
    </location>
</feature>
<evidence type="ECO:0000256" key="13">
    <source>
        <dbReference type="ARBA" id="ARBA00023235"/>
    </source>
</evidence>
<evidence type="ECO:0000256" key="20">
    <source>
        <dbReference type="SAM" id="MobiDB-lite"/>
    </source>
</evidence>
<dbReference type="InterPro" id="IPR001849">
    <property type="entry name" value="PH_domain"/>
</dbReference>
<evidence type="ECO:0000256" key="14">
    <source>
        <dbReference type="ARBA" id="ARBA00023329"/>
    </source>
</evidence>
<comment type="catalytic activity">
    <reaction evidence="16">
        <text>ATP + H2O + a kinesin associated with a microtubule at position (n) = ADP + phosphate a kinesin associated with a microtubule at position (n+1, toward the plus end).</text>
        <dbReference type="EC" id="5.6.1.3"/>
    </reaction>
</comment>
<comment type="subcellular location">
    <subcellularLocation>
        <location evidence="1">Cytoplasm</location>
        <location evidence="1">Cytoskeleton</location>
    </subcellularLocation>
    <subcellularLocation>
        <location evidence="2">Cytoplasmic vesicle</location>
        <location evidence="2">Secretory vesicle membrane</location>
    </subcellularLocation>
    <subcellularLocation>
        <location evidence="15">Synapse</location>
    </subcellularLocation>
</comment>
<dbReference type="Gene3D" id="2.60.200.20">
    <property type="match status" value="1"/>
</dbReference>
<dbReference type="InterPro" id="IPR022140">
    <property type="entry name" value="Kinesin-like_KIF1-typ"/>
</dbReference>
<dbReference type="InterPro" id="IPR008984">
    <property type="entry name" value="SMAD_FHA_dom_sf"/>
</dbReference>
<keyword evidence="10" id="KW-0472">Membrane</keyword>
<feature type="compositionally biased region" description="Low complexity" evidence="20">
    <location>
        <begin position="1427"/>
        <end position="1437"/>
    </location>
</feature>
<dbReference type="InterPro" id="IPR019821">
    <property type="entry name" value="Kinesin_motor_CS"/>
</dbReference>
<keyword evidence="9 19" id="KW-0175">Coiled coil</keyword>
<evidence type="ECO:0000256" key="5">
    <source>
        <dbReference type="ARBA" id="ARBA00022701"/>
    </source>
</evidence>
<dbReference type="GO" id="GO:0008574">
    <property type="term" value="F:plus-end-directed microtubule motor activity"/>
    <property type="evidence" value="ECO:0007669"/>
    <property type="project" value="UniProtKB-EC"/>
</dbReference>
<feature type="coiled-coil region" evidence="19">
    <location>
        <begin position="432"/>
        <end position="459"/>
    </location>
</feature>
<dbReference type="Gene3D" id="3.40.850.10">
    <property type="entry name" value="Kinesin motor domain"/>
    <property type="match status" value="1"/>
</dbReference>
<dbReference type="GO" id="GO:0008017">
    <property type="term" value="F:microtubule binding"/>
    <property type="evidence" value="ECO:0007669"/>
    <property type="project" value="InterPro"/>
</dbReference>
<evidence type="ECO:0000256" key="11">
    <source>
        <dbReference type="ARBA" id="ARBA00023175"/>
    </source>
</evidence>
<reference evidence="23" key="1">
    <citation type="submission" date="2025-08" db="UniProtKB">
        <authorList>
            <consortium name="Ensembl"/>
        </authorList>
    </citation>
    <scope>IDENTIFICATION</scope>
</reference>
<evidence type="ECO:0000256" key="17">
    <source>
        <dbReference type="ARBA" id="ARBA00066390"/>
    </source>
</evidence>
<dbReference type="Ensembl" id="ENSOKIT00005048188.1">
    <property type="protein sequence ID" value="ENSOKIP00005045757.1"/>
    <property type="gene ID" value="ENSOKIG00005018840.1"/>
</dbReference>
<dbReference type="GO" id="GO:0030658">
    <property type="term" value="C:transport vesicle membrane"/>
    <property type="evidence" value="ECO:0007669"/>
    <property type="project" value="UniProtKB-SubCell"/>
</dbReference>
<evidence type="ECO:0000256" key="7">
    <source>
        <dbReference type="ARBA" id="ARBA00022840"/>
    </source>
</evidence>
<dbReference type="PANTHER" id="PTHR47117">
    <property type="entry name" value="STAR-RELATED LIPID TRANSFER PROTEIN 9"/>
    <property type="match status" value="1"/>
</dbReference>
<keyword evidence="13" id="KW-0413">Isomerase</keyword>
<feature type="domain" description="Kinesin motor" evidence="22">
    <location>
        <begin position="5"/>
        <end position="356"/>
    </location>
</feature>
<dbReference type="SUPFAM" id="SSF52540">
    <property type="entry name" value="P-loop containing nucleoside triphosphate hydrolases"/>
    <property type="match status" value="1"/>
</dbReference>
<dbReference type="Pfam" id="PF16183">
    <property type="entry name" value="Kinesin_assoc"/>
    <property type="match status" value="1"/>
</dbReference>
<dbReference type="GO" id="GO:0010970">
    <property type="term" value="P:transport along microtubule"/>
    <property type="evidence" value="ECO:0007669"/>
    <property type="project" value="UniProtKB-ARBA"/>
</dbReference>
<dbReference type="GO" id="GO:0005524">
    <property type="term" value="F:ATP binding"/>
    <property type="evidence" value="ECO:0007669"/>
    <property type="project" value="UniProtKB-UniRule"/>
</dbReference>
<dbReference type="Proteomes" id="UP000694557">
    <property type="component" value="Unassembled WGS sequence"/>
</dbReference>
<dbReference type="Pfam" id="PF12423">
    <property type="entry name" value="KIF1B"/>
    <property type="match status" value="1"/>
</dbReference>
<dbReference type="Gene3D" id="6.10.250.2520">
    <property type="match status" value="1"/>
</dbReference>
<keyword evidence="3" id="KW-0963">Cytoplasm</keyword>
<dbReference type="PROSITE" id="PS50003">
    <property type="entry name" value="PH_DOMAIN"/>
    <property type="match status" value="1"/>
</dbReference>
<dbReference type="SMART" id="SM00129">
    <property type="entry name" value="KISc"/>
    <property type="match status" value="1"/>
</dbReference>
<dbReference type="Pfam" id="PF00225">
    <property type="entry name" value="Kinesin"/>
    <property type="match status" value="1"/>
</dbReference>
<evidence type="ECO:0000256" key="19">
    <source>
        <dbReference type="SAM" id="Coils"/>
    </source>
</evidence>
<evidence type="ECO:0000256" key="15">
    <source>
        <dbReference type="ARBA" id="ARBA00034103"/>
    </source>
</evidence>
<reference evidence="23" key="2">
    <citation type="submission" date="2025-09" db="UniProtKB">
        <authorList>
            <consortium name="Ensembl"/>
        </authorList>
    </citation>
    <scope>IDENTIFICATION</scope>
</reference>
<evidence type="ECO:0000313" key="24">
    <source>
        <dbReference type="Proteomes" id="UP000694557"/>
    </source>
</evidence>
<keyword evidence="14" id="KW-0968">Cytoplasmic vesicle</keyword>
<dbReference type="FunFam" id="2.30.29.30:FF:000023">
    <property type="entry name" value="Kinesin family member 1B"/>
    <property type="match status" value="1"/>
</dbReference>
<feature type="region of interest" description="Disordered" evidence="20">
    <location>
        <begin position="1427"/>
        <end position="1451"/>
    </location>
</feature>
<dbReference type="EC" id="5.6.1.3" evidence="17"/>
<keyword evidence="4" id="KW-0597">Phosphoprotein</keyword>
<sequence>MSGASVKVAVRVRPFNSREMGKDSKCIIQMSGNTTTILNPKQPKENKSFNFDYSYWSHTSPKDINFAGQQQVYKDIGEEMLLHAFEGYNVCIFAYGQTGSGKSYTMMGKPDLKNQEGIIPLMCEDLFTKFNDSNNDNSKSYSVEVSYMEIYCERVRDLLNPKNKGNLRVREHPLMGPYVEDLSKLAVTSYNDIQDLMDSGNKARTVAATNMNETSSRSHAVFNIIFTQKRHDAETDNTSEKVSKISLVDLAGSERADSTGAKGTRLKEGANINKSLTTLGKVISALAEVDSAQNKNKKKKKVESHIPYRDSVLTWLLRENLGGNSRTAMVAALSPADINYDETLSTLRYADRAKQIRCNAVINEDPNNRLVRELKEEVCRLRDLLLSQGLGDILEMTNAMTGMSPSPSLSALSSRAGSIASLHDRIMISPGSEQAIERLKETEKIIAELNETWEEKLRRTEAIRMEREALLAEMGVAMREDGGTVGVFSPKKTPHLVNLNEDPLMSECLLYYIKDGITRVGRVDASSRQDIVLSGHFIKDEHGTFTSTTGPIGEIAVTLEPCEGAETYVNGKRVTEATVLKSGNRIILGKSHVFRFNHPEQARQERERTPCAETPVEPVDWAFAQRELLDKQGIDMKQEMDQRLQELEDQYRKEREETHILLEQQRLDYESKLEALQKQVDRYYPEVIGEEEEEPEEEVLWTERETELALWGFRKWCCYQFTSLRDQLWGNAIFLKEANAISVELKKKVQFQFVLLTDTLYSPLPTDLLPAEAAKDRATRPFPRTIVAVEVQDQKNGATHCWTLEKLRQRLDLMREMYDRAAEVPSSTIEDCENIMTGGDPFYDRFPWFRLVGRAFVYLSNLLYPVPLVHRVAIVSEKGEVKGFLRVAVQAISADEEAPDYGSGVRQSGTAKISFEDREFEKFQAESCPAGLSRTGASQEELRFVEGEGQNSEAGPSADEVNNNTCAVPPEQEGDPLKTNLEGGALDGTLEHLRIGKIFTFRVTVLQAFSISAEYADIFCQFNFIHRHDEAFSTEPLKNTGRGPPLGFYHVQNIAVEVTKSFVDYIKTQPVVFEVFGHYQKQPVCKDLISPLRHNRRQFPPVMPLSKPVPATKLTALMRPTAGPCHCKYDLMVFFEICELEASGDYVPAGVDHRGGMPCHGTFMLHQGIQRRITVTIVHETGEDIVWKDVQELVVGRISNSPEGDDTIIDPNILSLNILSAGYVRPMQDDRYPISVSLSTNTRTFYRFEAAWDSAMHNSLLLNRVTPYGEKIYMTLSAYLEMENCTQPTVITKDFCMVFYSRDVKLPTSRSIRNLFGTGSLRTTTEGNRVTGVYEVSLCHLADHGSPGMQRRRRRVLDTSVAYVRGEENLAGWRPRSDSLILDHQWELEKLSLLQEVEKTRHYLLLREKLESTLLLGQEELLSCVSVEQSESPQPSEGHAQDLSLSPTADAPNERQRELVAKCLRLLAHSFNREYSHVCVSASESKLSEMSVTLLRESTSATALNTLTPSSTCPSLVEGCYPKTETLRATKLRSCCASPNPDCSQRDGEVKKSPGGVAAPEVKPRTRRFVPDIQEIRVSPIVSKKGYLHFLEPHTNGWVRRYVVVRRPYVYIYNTERDSVERAILNLSSAHVKYSEDQQAMLKTPNTFAVCTEHRGILLQASNDKEMHDWLYAFNPLLAGSIRFSINRNISFF</sequence>
<keyword evidence="8" id="KW-0770">Synapse</keyword>
<organism evidence="23 24">
    <name type="scientific">Oncorhynchus kisutch</name>
    <name type="common">Coho salmon</name>
    <name type="synonym">Salmo kisutch</name>
    <dbReference type="NCBI Taxonomy" id="8019"/>
    <lineage>
        <taxon>Eukaryota</taxon>
        <taxon>Metazoa</taxon>
        <taxon>Chordata</taxon>
        <taxon>Craniata</taxon>
        <taxon>Vertebrata</taxon>
        <taxon>Euteleostomi</taxon>
        <taxon>Actinopterygii</taxon>
        <taxon>Neopterygii</taxon>
        <taxon>Teleostei</taxon>
        <taxon>Protacanthopterygii</taxon>
        <taxon>Salmoniformes</taxon>
        <taxon>Salmonidae</taxon>
        <taxon>Salmoninae</taxon>
        <taxon>Oncorhynchus</taxon>
    </lineage>
</organism>
<dbReference type="PRINTS" id="PR00380">
    <property type="entry name" value="KINESINHEAVY"/>
</dbReference>
<dbReference type="PROSITE" id="PS50067">
    <property type="entry name" value="KINESIN_MOTOR_2"/>
    <property type="match status" value="1"/>
</dbReference>
<dbReference type="InterPro" id="IPR000253">
    <property type="entry name" value="FHA_dom"/>
</dbReference>
<dbReference type="FunFam" id="2.60.200.20:FF:000001">
    <property type="entry name" value="Kinesin family member 1B"/>
    <property type="match status" value="1"/>
</dbReference>
<evidence type="ECO:0000256" key="12">
    <source>
        <dbReference type="ARBA" id="ARBA00023212"/>
    </source>
</evidence>
<dbReference type="Pfam" id="PF00498">
    <property type="entry name" value="FHA"/>
    <property type="match status" value="1"/>
</dbReference>
<dbReference type="SUPFAM" id="SSF50729">
    <property type="entry name" value="PH domain-like"/>
    <property type="match status" value="1"/>
</dbReference>
<dbReference type="GO" id="GO:0045202">
    <property type="term" value="C:synapse"/>
    <property type="evidence" value="ECO:0007669"/>
    <property type="project" value="UniProtKB-SubCell"/>
</dbReference>
<dbReference type="InterPro" id="IPR011993">
    <property type="entry name" value="PH-like_dom_sf"/>
</dbReference>
<dbReference type="InterPro" id="IPR027417">
    <property type="entry name" value="P-loop_NTPase"/>
</dbReference>
<evidence type="ECO:0000259" key="22">
    <source>
        <dbReference type="PROSITE" id="PS50067"/>
    </source>
</evidence>
<keyword evidence="5" id="KW-0493">Microtubule</keyword>
<evidence type="ECO:0000256" key="16">
    <source>
        <dbReference type="ARBA" id="ARBA00050273"/>
    </source>
</evidence>
<dbReference type="SMART" id="SM00233">
    <property type="entry name" value="PH"/>
    <property type="match status" value="1"/>
</dbReference>
<evidence type="ECO:0000256" key="4">
    <source>
        <dbReference type="ARBA" id="ARBA00022553"/>
    </source>
</evidence>
<keyword evidence="6 18" id="KW-0547">Nucleotide-binding</keyword>
<evidence type="ECO:0000259" key="21">
    <source>
        <dbReference type="PROSITE" id="PS50003"/>
    </source>
</evidence>
<comment type="similarity">
    <text evidence="18">Belongs to the TRAFAC class myosin-kinesin ATPase superfamily. Kinesin family.</text>
</comment>
<dbReference type="InterPro" id="IPR032405">
    <property type="entry name" value="Kinesin_assoc"/>
</dbReference>
<dbReference type="CDD" id="cd01233">
    <property type="entry name" value="PH_KIFIA_KIFIB"/>
    <property type="match status" value="1"/>
</dbReference>
<dbReference type="Pfam" id="PF12473">
    <property type="entry name" value="DUF3694"/>
    <property type="match status" value="1"/>
</dbReference>
<dbReference type="FunFam" id="3.40.850.10:FF:000004">
    <property type="entry name" value="Kinesin-like protein isoform 2"/>
    <property type="match status" value="1"/>
</dbReference>
<evidence type="ECO:0000256" key="1">
    <source>
        <dbReference type="ARBA" id="ARBA00004245"/>
    </source>
</evidence>
<feature type="coiled-coil region" evidence="19">
    <location>
        <begin position="637"/>
        <end position="679"/>
    </location>
</feature>
<evidence type="ECO:0000256" key="3">
    <source>
        <dbReference type="ARBA" id="ARBA00022490"/>
    </source>
</evidence>
<dbReference type="Gene3D" id="2.30.29.30">
    <property type="entry name" value="Pleckstrin-homology domain (PH domain)/Phosphotyrosine-binding domain (PTB)"/>
    <property type="match status" value="1"/>
</dbReference>
<feature type="binding site" evidence="18">
    <location>
        <begin position="96"/>
        <end position="103"/>
    </location>
    <ligand>
        <name>ATP</name>
        <dbReference type="ChEBI" id="CHEBI:30616"/>
    </ligand>
</feature>
<evidence type="ECO:0000313" key="23">
    <source>
        <dbReference type="Ensembl" id="ENSOKIP00005045757.1"/>
    </source>
</evidence>
<evidence type="ECO:0000256" key="6">
    <source>
        <dbReference type="ARBA" id="ARBA00022741"/>
    </source>
</evidence>
<proteinExistence type="inferred from homology"/>
<dbReference type="InterPro" id="IPR049780">
    <property type="entry name" value="PH_KIFIA_KIFIB"/>
</dbReference>
<dbReference type="PROSITE" id="PS00411">
    <property type="entry name" value="KINESIN_MOTOR_1"/>
    <property type="match status" value="1"/>
</dbReference>
<dbReference type="GeneTree" id="ENSGT00940000156474"/>
<evidence type="ECO:0000256" key="8">
    <source>
        <dbReference type="ARBA" id="ARBA00023018"/>
    </source>
</evidence>
<protein>
    <recommendedName>
        <fullName evidence="17">plus-end-directed kinesin ATPase</fullName>
        <ecNumber evidence="17">5.6.1.3</ecNumber>
    </recommendedName>
</protein>
<evidence type="ECO:0000256" key="2">
    <source>
        <dbReference type="ARBA" id="ARBA00004250"/>
    </source>
</evidence>
<name>A0A8C7GN75_ONCKI</name>
<dbReference type="InterPro" id="IPR036961">
    <property type="entry name" value="Kinesin_motor_dom_sf"/>
</dbReference>
<keyword evidence="7 18" id="KW-0067">ATP-binding</keyword>
<evidence type="ECO:0000256" key="10">
    <source>
        <dbReference type="ARBA" id="ARBA00023136"/>
    </source>
</evidence>
<dbReference type="PANTHER" id="PTHR47117:SF2">
    <property type="entry name" value="KINESIN-LIKE PROTEIN KIF1A ISOFORM X1"/>
    <property type="match status" value="1"/>
</dbReference>
<dbReference type="Pfam" id="PF00169">
    <property type="entry name" value="PH"/>
    <property type="match status" value="1"/>
</dbReference>
<keyword evidence="24" id="KW-1185">Reference proteome</keyword>
<dbReference type="InterPro" id="IPR022164">
    <property type="entry name" value="Kinesin-like"/>
</dbReference>
<dbReference type="GO" id="GO:0005874">
    <property type="term" value="C:microtubule"/>
    <property type="evidence" value="ECO:0007669"/>
    <property type="project" value="UniProtKB-KW"/>
</dbReference>